<dbReference type="PANTHER" id="PTHR31250">
    <property type="entry name" value="IQ DOMAIN-CONTAINING PROTEIN IQM3"/>
    <property type="match status" value="1"/>
</dbReference>
<proteinExistence type="predicted"/>
<evidence type="ECO:0000256" key="3">
    <source>
        <dbReference type="SAM" id="MobiDB-lite"/>
    </source>
</evidence>
<evidence type="ECO:0000313" key="4">
    <source>
        <dbReference type="EMBL" id="MCY0388532.1"/>
    </source>
</evidence>
<accession>A0ABT3ZQI1</accession>
<dbReference type="PANTHER" id="PTHR31250:SF27">
    <property type="entry name" value="IQ DOMAIN-CONTAINING PROTEIN IQM5"/>
    <property type="match status" value="1"/>
</dbReference>
<gene>
    <name evidence="4" type="ORF">OVY01_15185</name>
</gene>
<evidence type="ECO:0000313" key="5">
    <source>
        <dbReference type="Proteomes" id="UP001082899"/>
    </source>
</evidence>
<comment type="caution">
    <text evidence="4">The sequence shown here is derived from an EMBL/GenBank/DDBJ whole genome shotgun (WGS) entry which is preliminary data.</text>
</comment>
<reference evidence="4" key="1">
    <citation type="submission" date="2022-11" db="EMBL/GenBank/DDBJ databases">
        <title>Robbsia betulipollinis sp. nov., isolated from pollen of birch (Betula pendula).</title>
        <authorList>
            <person name="Shi H."/>
            <person name="Ambika Manirajan B."/>
            <person name="Ratering S."/>
            <person name="Geissler-Plaum R."/>
            <person name="Schnell S."/>
        </authorList>
    </citation>
    <scope>NUCLEOTIDE SEQUENCE</scope>
    <source>
        <strain evidence="4">Bb-Pol-6</strain>
    </source>
</reference>
<organism evidence="4 5">
    <name type="scientific">Robbsia betulipollinis</name>
    <dbReference type="NCBI Taxonomy" id="2981849"/>
    <lineage>
        <taxon>Bacteria</taxon>
        <taxon>Pseudomonadati</taxon>
        <taxon>Pseudomonadota</taxon>
        <taxon>Betaproteobacteria</taxon>
        <taxon>Burkholderiales</taxon>
        <taxon>Burkholderiaceae</taxon>
        <taxon>Robbsia</taxon>
    </lineage>
</organism>
<name>A0ABT3ZQI1_9BURK</name>
<sequence>MVNRIAPKITDAAAPAIPSDTQNSSQGTSSTSGSTRSAASSGPLAGLLPRKYKTVGMLKNAGALKDENNAKQGRPVKYLSESERDQYLVMAKGGRLYQGPEGQEKPLDTRDGSNPRGAYLFAMDGKGEIFAASSQTVMHHSAFLAGQPVSAAGSLTAEEGRLAGVTDRSGHYAPPLEYSHQFSKELGRRGVDVNSVDTRYEGRPKKFLKEKNAEAKRVFERIYPEGIKEKKY</sequence>
<feature type="region of interest" description="Disordered" evidence="3">
    <location>
        <begin position="1"/>
        <end position="46"/>
    </location>
</feature>
<evidence type="ECO:0000256" key="1">
    <source>
        <dbReference type="ARBA" id="ARBA00004496"/>
    </source>
</evidence>
<protein>
    <submittedName>
        <fullName evidence="4">Uncharacterized protein</fullName>
    </submittedName>
</protein>
<dbReference type="Proteomes" id="UP001082899">
    <property type="component" value="Unassembled WGS sequence"/>
</dbReference>
<keyword evidence="2" id="KW-0963">Cytoplasm</keyword>
<dbReference type="InterPro" id="IPR044159">
    <property type="entry name" value="IQM"/>
</dbReference>
<comment type="subcellular location">
    <subcellularLocation>
        <location evidence="1">Cytoplasm</location>
    </subcellularLocation>
</comment>
<dbReference type="EMBL" id="JAPMXC010000005">
    <property type="protein sequence ID" value="MCY0388532.1"/>
    <property type="molecule type" value="Genomic_DNA"/>
</dbReference>
<keyword evidence="5" id="KW-1185">Reference proteome</keyword>
<evidence type="ECO:0000256" key="2">
    <source>
        <dbReference type="ARBA" id="ARBA00022490"/>
    </source>
</evidence>
<dbReference type="RefSeq" id="WP_267848425.1">
    <property type="nucleotide sequence ID" value="NZ_JAPMXC010000005.1"/>
</dbReference>
<feature type="compositionally biased region" description="Low complexity" evidence="3">
    <location>
        <begin position="24"/>
        <end position="42"/>
    </location>
</feature>